<gene>
    <name evidence="1" type="ORF">C7H19_16940</name>
</gene>
<dbReference type="Gene3D" id="1.10.3680.10">
    <property type="entry name" value="TerB-like"/>
    <property type="match status" value="1"/>
</dbReference>
<reference evidence="1 2" key="1">
    <citation type="submission" date="2018-03" db="EMBL/GenBank/DDBJ databases">
        <title>The ancient ancestry and fast evolution of plastids.</title>
        <authorList>
            <person name="Moore K.R."/>
            <person name="Magnabosco C."/>
            <person name="Momper L."/>
            <person name="Gold D.A."/>
            <person name="Bosak T."/>
            <person name="Fournier G.P."/>
        </authorList>
    </citation>
    <scope>NUCLEOTIDE SEQUENCE [LARGE SCALE GENOMIC DNA]</scope>
    <source>
        <strain evidence="1 2">CCALA 016</strain>
    </source>
</reference>
<dbReference type="SUPFAM" id="SSF158682">
    <property type="entry name" value="TerB-like"/>
    <property type="match status" value="1"/>
</dbReference>
<dbReference type="EMBL" id="PXOH01000021">
    <property type="protein sequence ID" value="PSF35246.1"/>
    <property type="molecule type" value="Genomic_DNA"/>
</dbReference>
<name>A0A2T1LUR2_9CHRO</name>
<dbReference type="Proteomes" id="UP000239001">
    <property type="component" value="Unassembled WGS sequence"/>
</dbReference>
<dbReference type="CDD" id="cd07177">
    <property type="entry name" value="terB_like"/>
    <property type="match status" value="1"/>
</dbReference>
<protein>
    <submittedName>
        <fullName evidence="1">Tellurite resistance protein TerB</fullName>
    </submittedName>
</protein>
<dbReference type="AlphaFoldDB" id="A0A2T1LUR2"/>
<organism evidence="1 2">
    <name type="scientific">Aphanothece hegewaldii CCALA 016</name>
    <dbReference type="NCBI Taxonomy" id="2107694"/>
    <lineage>
        <taxon>Bacteria</taxon>
        <taxon>Bacillati</taxon>
        <taxon>Cyanobacteriota</taxon>
        <taxon>Cyanophyceae</taxon>
        <taxon>Oscillatoriophycideae</taxon>
        <taxon>Chroococcales</taxon>
        <taxon>Aphanothecaceae</taxon>
        <taxon>Aphanothece</taxon>
    </lineage>
</organism>
<proteinExistence type="predicted"/>
<dbReference type="OrthoDB" id="485098at2"/>
<accession>A0A2T1LUR2</accession>
<keyword evidence="2" id="KW-1185">Reference proteome</keyword>
<sequence length="140" mass="15924">MNDSTKTKQLLKILVGVAWIDGLIQPEERKYLHKKAEEYGLADDPDLKSLLSELLPVQPQECYQWLEEYLGSHPSIDDYQKLLEAMGAMIYSDGDVQTSEAQLLTKIQLLDPANDTPQTGFDKLLKTIQKVYRKAVSQQL</sequence>
<evidence type="ECO:0000313" key="1">
    <source>
        <dbReference type="EMBL" id="PSF35246.1"/>
    </source>
</evidence>
<dbReference type="InterPro" id="IPR029024">
    <property type="entry name" value="TerB-like"/>
</dbReference>
<evidence type="ECO:0000313" key="2">
    <source>
        <dbReference type="Proteomes" id="UP000239001"/>
    </source>
</evidence>
<comment type="caution">
    <text evidence="1">The sequence shown here is derived from an EMBL/GenBank/DDBJ whole genome shotgun (WGS) entry which is preliminary data.</text>
</comment>
<dbReference type="RefSeq" id="WP_106458106.1">
    <property type="nucleotide sequence ID" value="NZ_PXOH01000021.1"/>
</dbReference>
<reference evidence="1 2" key="2">
    <citation type="submission" date="2018-03" db="EMBL/GenBank/DDBJ databases">
        <authorList>
            <person name="Keele B.F."/>
        </authorList>
    </citation>
    <scope>NUCLEOTIDE SEQUENCE [LARGE SCALE GENOMIC DNA]</scope>
    <source>
        <strain evidence="1 2">CCALA 016</strain>
    </source>
</reference>